<dbReference type="PRINTS" id="PR00455">
    <property type="entry name" value="HTHTETR"/>
</dbReference>
<dbReference type="Pfam" id="PF00440">
    <property type="entry name" value="TetR_N"/>
    <property type="match status" value="1"/>
</dbReference>
<reference evidence="7 8" key="1">
    <citation type="submission" date="2019-01" db="EMBL/GenBank/DDBJ databases">
        <title>Ktedonosporobacter rubrisoli SCAWS-G2.</title>
        <authorList>
            <person name="Huang Y."/>
            <person name="Yan B."/>
        </authorList>
    </citation>
    <scope>NUCLEOTIDE SEQUENCE [LARGE SCALE GENOMIC DNA]</scope>
    <source>
        <strain evidence="7 8">SCAWS-G2</strain>
    </source>
</reference>
<feature type="domain" description="HTH tetR-type" evidence="6">
    <location>
        <begin position="26"/>
        <end position="86"/>
    </location>
</feature>
<dbReference type="PROSITE" id="PS50977">
    <property type="entry name" value="HTH_TETR_2"/>
    <property type="match status" value="1"/>
</dbReference>
<keyword evidence="8" id="KW-1185">Reference proteome</keyword>
<proteinExistence type="predicted"/>
<evidence type="ECO:0000259" key="6">
    <source>
        <dbReference type="PROSITE" id="PS50977"/>
    </source>
</evidence>
<dbReference type="OrthoDB" id="9796019at2"/>
<dbReference type="EMBL" id="CP035758">
    <property type="protein sequence ID" value="QBD75431.1"/>
    <property type="molecule type" value="Genomic_DNA"/>
</dbReference>
<keyword evidence="3" id="KW-0804">Transcription</keyword>
<evidence type="ECO:0000256" key="2">
    <source>
        <dbReference type="ARBA" id="ARBA00023125"/>
    </source>
</evidence>
<dbReference type="InterPro" id="IPR050109">
    <property type="entry name" value="HTH-type_TetR-like_transc_reg"/>
</dbReference>
<name>A0A4V0YY94_KTERU</name>
<sequence length="227" mass="24965">MLLNTGGTIMTNQKGETSKGGRPRSLQAQQDIFAATLSSLATQGFEAMSVDAIAAKAGVGKQTIYRWWPSKEALVIDVIKNLQQTYNPVIDTGSLRQDLIMMFTNTFQMMSDPDARGFLIQGLAMMTNHPEIYQTFRDQVVTPRLWQAEQVIRRAQERGEVRQDIDASEVIGLLAGPLWYHLLLDTNGIPLAPGLIERLVDAVLHGIATQSQQAEAGRSASPEATEP</sequence>
<gene>
    <name evidence="7" type="ORF">EPA93_05205</name>
</gene>
<keyword evidence="2 4" id="KW-0238">DNA-binding</keyword>
<dbReference type="KEGG" id="kbs:EPA93_05205"/>
<evidence type="ECO:0000256" key="4">
    <source>
        <dbReference type="PROSITE-ProRule" id="PRU00335"/>
    </source>
</evidence>
<dbReference type="GO" id="GO:0003700">
    <property type="term" value="F:DNA-binding transcription factor activity"/>
    <property type="evidence" value="ECO:0007669"/>
    <property type="project" value="TreeGrafter"/>
</dbReference>
<dbReference type="PANTHER" id="PTHR30055:SF148">
    <property type="entry name" value="TETR-FAMILY TRANSCRIPTIONAL REGULATOR"/>
    <property type="match status" value="1"/>
</dbReference>
<accession>A0A4V0YY94</accession>
<evidence type="ECO:0000313" key="7">
    <source>
        <dbReference type="EMBL" id="QBD75431.1"/>
    </source>
</evidence>
<organism evidence="7 8">
    <name type="scientific">Ktedonosporobacter rubrisoli</name>
    <dbReference type="NCBI Taxonomy" id="2509675"/>
    <lineage>
        <taxon>Bacteria</taxon>
        <taxon>Bacillati</taxon>
        <taxon>Chloroflexota</taxon>
        <taxon>Ktedonobacteria</taxon>
        <taxon>Ktedonobacterales</taxon>
        <taxon>Ktedonosporobacteraceae</taxon>
        <taxon>Ktedonosporobacter</taxon>
    </lineage>
</organism>
<feature type="region of interest" description="Disordered" evidence="5">
    <location>
        <begin position="1"/>
        <end position="25"/>
    </location>
</feature>
<dbReference type="PANTHER" id="PTHR30055">
    <property type="entry name" value="HTH-TYPE TRANSCRIPTIONAL REGULATOR RUTR"/>
    <property type="match status" value="1"/>
</dbReference>
<dbReference type="Gene3D" id="1.10.357.10">
    <property type="entry name" value="Tetracycline Repressor, domain 2"/>
    <property type="match status" value="1"/>
</dbReference>
<dbReference type="InterPro" id="IPR036271">
    <property type="entry name" value="Tet_transcr_reg_TetR-rel_C_sf"/>
</dbReference>
<dbReference type="Pfam" id="PF16859">
    <property type="entry name" value="TetR_C_11"/>
    <property type="match status" value="1"/>
</dbReference>
<dbReference type="InterPro" id="IPR009057">
    <property type="entry name" value="Homeodomain-like_sf"/>
</dbReference>
<dbReference type="Gene3D" id="1.10.10.60">
    <property type="entry name" value="Homeodomain-like"/>
    <property type="match status" value="1"/>
</dbReference>
<dbReference type="InterPro" id="IPR001647">
    <property type="entry name" value="HTH_TetR"/>
</dbReference>
<protein>
    <submittedName>
        <fullName evidence="7">TetR/AcrR family transcriptional regulator</fullName>
    </submittedName>
</protein>
<evidence type="ECO:0000256" key="3">
    <source>
        <dbReference type="ARBA" id="ARBA00023163"/>
    </source>
</evidence>
<dbReference type="AlphaFoldDB" id="A0A4V0YY94"/>
<keyword evidence="1" id="KW-0805">Transcription regulation</keyword>
<feature type="compositionally biased region" description="Polar residues" evidence="5">
    <location>
        <begin position="1"/>
        <end position="15"/>
    </location>
</feature>
<dbReference type="InterPro" id="IPR011075">
    <property type="entry name" value="TetR_C"/>
</dbReference>
<dbReference type="SUPFAM" id="SSF46689">
    <property type="entry name" value="Homeodomain-like"/>
    <property type="match status" value="1"/>
</dbReference>
<dbReference type="Proteomes" id="UP000290365">
    <property type="component" value="Chromosome"/>
</dbReference>
<dbReference type="SUPFAM" id="SSF48498">
    <property type="entry name" value="Tetracyclin repressor-like, C-terminal domain"/>
    <property type="match status" value="1"/>
</dbReference>
<dbReference type="GO" id="GO:0000976">
    <property type="term" value="F:transcription cis-regulatory region binding"/>
    <property type="evidence" value="ECO:0007669"/>
    <property type="project" value="TreeGrafter"/>
</dbReference>
<evidence type="ECO:0000256" key="1">
    <source>
        <dbReference type="ARBA" id="ARBA00023015"/>
    </source>
</evidence>
<evidence type="ECO:0000256" key="5">
    <source>
        <dbReference type="SAM" id="MobiDB-lite"/>
    </source>
</evidence>
<feature type="DNA-binding region" description="H-T-H motif" evidence="4">
    <location>
        <begin position="49"/>
        <end position="68"/>
    </location>
</feature>
<evidence type="ECO:0000313" key="8">
    <source>
        <dbReference type="Proteomes" id="UP000290365"/>
    </source>
</evidence>